<accession>A0A016WNA5</accession>
<dbReference type="EMBL" id="JARK01000199">
    <property type="protein sequence ID" value="EYC40757.1"/>
    <property type="molecule type" value="Genomic_DNA"/>
</dbReference>
<keyword evidence="2" id="KW-1185">Reference proteome</keyword>
<evidence type="ECO:0000313" key="1">
    <source>
        <dbReference type="EMBL" id="EYC40757.1"/>
    </source>
</evidence>
<sequence>MCPFESYTNQPKCDQFPESKQAEDSMCGRLFVCRSGSVLWLRCGQYGLFPAVVNVPMSTQWQKLSRDF</sequence>
<dbReference type="OrthoDB" id="5795961at2759"/>
<proteinExistence type="predicted"/>
<reference evidence="2" key="1">
    <citation type="journal article" date="2015" name="Nat. Genet.">
        <title>The genome and transcriptome of the zoonotic hookworm Ancylostoma ceylanicum identify infection-specific gene families.</title>
        <authorList>
            <person name="Schwarz E.M."/>
            <person name="Hu Y."/>
            <person name="Antoshechkin I."/>
            <person name="Miller M.M."/>
            <person name="Sternberg P.W."/>
            <person name="Aroian R.V."/>
        </authorList>
    </citation>
    <scope>NUCLEOTIDE SEQUENCE</scope>
    <source>
        <strain evidence="2">HY135</strain>
    </source>
</reference>
<dbReference type="Proteomes" id="UP000024635">
    <property type="component" value="Unassembled WGS sequence"/>
</dbReference>
<protein>
    <submittedName>
        <fullName evidence="1">Uncharacterized protein</fullName>
    </submittedName>
</protein>
<dbReference type="AlphaFoldDB" id="A0A016WNA5"/>
<name>A0A016WNA5_9BILA</name>
<evidence type="ECO:0000313" key="2">
    <source>
        <dbReference type="Proteomes" id="UP000024635"/>
    </source>
</evidence>
<comment type="caution">
    <text evidence="1">The sequence shown here is derived from an EMBL/GenBank/DDBJ whole genome shotgun (WGS) entry which is preliminary data.</text>
</comment>
<gene>
    <name evidence="1" type="primary">Acey_s0599.g476</name>
    <name evidence="1" type="ORF">Y032_0599g476</name>
</gene>
<organism evidence="1 2">
    <name type="scientific">Ancylostoma ceylanicum</name>
    <dbReference type="NCBI Taxonomy" id="53326"/>
    <lineage>
        <taxon>Eukaryota</taxon>
        <taxon>Metazoa</taxon>
        <taxon>Ecdysozoa</taxon>
        <taxon>Nematoda</taxon>
        <taxon>Chromadorea</taxon>
        <taxon>Rhabditida</taxon>
        <taxon>Rhabditina</taxon>
        <taxon>Rhabditomorpha</taxon>
        <taxon>Strongyloidea</taxon>
        <taxon>Ancylostomatidae</taxon>
        <taxon>Ancylostomatinae</taxon>
        <taxon>Ancylostoma</taxon>
    </lineage>
</organism>